<dbReference type="SUPFAM" id="SSF50370">
    <property type="entry name" value="Ricin B-like lectins"/>
    <property type="match status" value="1"/>
</dbReference>
<dbReference type="SMART" id="SM00458">
    <property type="entry name" value="RICIN"/>
    <property type="match status" value="1"/>
</dbReference>
<evidence type="ECO:0000256" key="17">
    <source>
        <dbReference type="ARBA" id="ARBA00050905"/>
    </source>
</evidence>
<evidence type="ECO:0000256" key="11">
    <source>
        <dbReference type="ARBA" id="ARBA00022989"/>
    </source>
</evidence>
<dbReference type="PANTHER" id="PTHR11675">
    <property type="entry name" value="N-ACETYLGALACTOSAMINYLTRANSFERASE"/>
    <property type="match status" value="1"/>
</dbReference>
<evidence type="ECO:0000256" key="6">
    <source>
        <dbReference type="ARBA" id="ARBA00022679"/>
    </source>
</evidence>
<evidence type="ECO:0000256" key="4">
    <source>
        <dbReference type="ARBA" id="ARBA00005680"/>
    </source>
</evidence>
<feature type="domain" description="Ricin B lectin" evidence="22">
    <location>
        <begin position="817"/>
        <end position="942"/>
    </location>
</feature>
<dbReference type="FunFam" id="2.80.10.50:FF:000058">
    <property type="entry name" value="Polypeptide N-acetylgalactosaminyltransferase"/>
    <property type="match status" value="1"/>
</dbReference>
<comment type="function">
    <text evidence="19">Catalyzes the initial reaction in O-linked oligosaccharide biosynthesis, the transfer of an N-acetyl-D-galactosamine residue to a serine or threonine residue on the protein receptor. Although it displays a much weaker activity toward all substrates tested compared to GALNT2, it is able to transfer up to seven GalNAc residues to the Muc5AC peptide, suggesting that it can fill vicinal Thr/Ser residues in cooperation with other GALNT proteins. Prefers Muc1a as substrate.</text>
</comment>
<feature type="region of interest" description="Disordered" evidence="21">
    <location>
        <begin position="351"/>
        <end position="374"/>
    </location>
</feature>
<evidence type="ECO:0000256" key="3">
    <source>
        <dbReference type="ARBA" id="ARBA00004922"/>
    </source>
</evidence>
<feature type="compositionally biased region" description="Basic and acidic residues" evidence="21">
    <location>
        <begin position="463"/>
        <end position="475"/>
    </location>
</feature>
<dbReference type="Gene3D" id="2.80.10.50">
    <property type="match status" value="1"/>
</dbReference>
<evidence type="ECO:0000256" key="14">
    <source>
        <dbReference type="ARBA" id="ARBA00023157"/>
    </source>
</evidence>
<dbReference type="InterPro" id="IPR001173">
    <property type="entry name" value="Glyco_trans_2-like"/>
</dbReference>
<comment type="pathway">
    <text evidence="3 20">Protein modification; protein glycosylation.</text>
</comment>
<keyword evidence="9 20" id="KW-0430">Lectin</keyword>
<feature type="compositionally biased region" description="Acidic residues" evidence="21">
    <location>
        <begin position="450"/>
        <end position="462"/>
    </location>
</feature>
<evidence type="ECO:0000256" key="8">
    <source>
        <dbReference type="ARBA" id="ARBA00022723"/>
    </source>
</evidence>
<dbReference type="SUPFAM" id="SSF53448">
    <property type="entry name" value="Nucleotide-diphospho-sugar transferases"/>
    <property type="match status" value="1"/>
</dbReference>
<evidence type="ECO:0000256" key="12">
    <source>
        <dbReference type="ARBA" id="ARBA00023034"/>
    </source>
</evidence>
<evidence type="ECO:0000256" key="18">
    <source>
        <dbReference type="ARBA" id="ARBA00052209"/>
    </source>
</evidence>
<accession>A0A6P3ISJ6</accession>
<comment type="catalytic activity">
    <reaction evidence="17">
        <text>L-threonyl-[protein] + UDP-N-acetyl-alpha-D-galactosamine = a 3-O-[N-acetyl-alpha-D-galactosaminyl]-L-threonyl-[protein] + UDP + H(+)</text>
        <dbReference type="Rhea" id="RHEA:52424"/>
        <dbReference type="Rhea" id="RHEA-COMP:11060"/>
        <dbReference type="Rhea" id="RHEA-COMP:11689"/>
        <dbReference type="ChEBI" id="CHEBI:15378"/>
        <dbReference type="ChEBI" id="CHEBI:30013"/>
        <dbReference type="ChEBI" id="CHEBI:58223"/>
        <dbReference type="ChEBI" id="CHEBI:67138"/>
        <dbReference type="ChEBI" id="CHEBI:87075"/>
        <dbReference type="EC" id="2.4.1.41"/>
    </reaction>
</comment>
<evidence type="ECO:0000256" key="9">
    <source>
        <dbReference type="ARBA" id="ARBA00022734"/>
    </source>
</evidence>
<organism evidence="23 24">
    <name type="scientific">Bison bison bison</name>
    <name type="common">North American plains bison</name>
    <dbReference type="NCBI Taxonomy" id="43346"/>
    <lineage>
        <taxon>Eukaryota</taxon>
        <taxon>Metazoa</taxon>
        <taxon>Chordata</taxon>
        <taxon>Craniata</taxon>
        <taxon>Vertebrata</taxon>
        <taxon>Euteleostomi</taxon>
        <taxon>Mammalia</taxon>
        <taxon>Eutheria</taxon>
        <taxon>Laurasiatheria</taxon>
        <taxon>Artiodactyla</taxon>
        <taxon>Ruminantia</taxon>
        <taxon>Pecora</taxon>
        <taxon>Bovidae</taxon>
        <taxon>Bovinae</taxon>
        <taxon>Bison</taxon>
    </lineage>
</organism>
<dbReference type="InterPro" id="IPR035992">
    <property type="entry name" value="Ricin_B-like_lectins"/>
</dbReference>
<evidence type="ECO:0000256" key="15">
    <source>
        <dbReference type="ARBA" id="ARBA00023180"/>
    </source>
</evidence>
<dbReference type="PROSITE" id="PS50231">
    <property type="entry name" value="RICIN_B_LECTIN"/>
    <property type="match status" value="1"/>
</dbReference>
<comment type="similarity">
    <text evidence="4 20">Belongs to the glycosyltransferase 2 family. GalNAc-T subfamily.</text>
</comment>
<dbReference type="Gene3D" id="3.90.550.10">
    <property type="entry name" value="Spore Coat Polysaccharide Biosynthesis Protein SpsA, Chain A"/>
    <property type="match status" value="1"/>
</dbReference>
<dbReference type="FunFam" id="3.90.550.10:FF:000081">
    <property type="entry name" value="Polypeptide N-acetylgalactosaminyltransferase"/>
    <property type="match status" value="1"/>
</dbReference>
<evidence type="ECO:0000259" key="22">
    <source>
        <dbReference type="SMART" id="SM00458"/>
    </source>
</evidence>
<dbReference type="KEGG" id="bbis:105000757"/>
<dbReference type="UniPathway" id="UPA00378"/>
<dbReference type="Pfam" id="PF00652">
    <property type="entry name" value="Ricin_B_lectin"/>
    <property type="match status" value="1"/>
</dbReference>
<evidence type="ECO:0000256" key="10">
    <source>
        <dbReference type="ARBA" id="ARBA00022968"/>
    </source>
</evidence>
<dbReference type="CDD" id="cd02510">
    <property type="entry name" value="pp-GalNAc-T"/>
    <property type="match status" value="1"/>
</dbReference>
<evidence type="ECO:0000256" key="13">
    <source>
        <dbReference type="ARBA" id="ARBA00023136"/>
    </source>
</evidence>
<protein>
    <recommendedName>
        <fullName evidence="20">Polypeptide N-acetylgalactosaminyltransferase</fullName>
        <ecNumber evidence="20">2.4.1.-</ecNumber>
    </recommendedName>
    <alternativeName>
        <fullName evidence="20">Protein-UDP acetylgalactosaminyltransferase</fullName>
    </alternativeName>
</protein>
<evidence type="ECO:0000256" key="2">
    <source>
        <dbReference type="ARBA" id="ARBA00004323"/>
    </source>
</evidence>
<dbReference type="GO" id="GO:0046872">
    <property type="term" value="F:metal ion binding"/>
    <property type="evidence" value="ECO:0007669"/>
    <property type="project" value="UniProtKB-KW"/>
</dbReference>
<evidence type="ECO:0000256" key="7">
    <source>
        <dbReference type="ARBA" id="ARBA00022692"/>
    </source>
</evidence>
<keyword evidence="23" id="KW-1185">Reference proteome</keyword>
<keyword evidence="5 20" id="KW-0328">Glycosyltransferase</keyword>
<keyword evidence="15" id="KW-0325">Glycoprotein</keyword>
<dbReference type="CDD" id="cd23442">
    <property type="entry name" value="beta-trefoil_Ricin_GALNT15"/>
    <property type="match status" value="1"/>
</dbReference>
<dbReference type="Proteomes" id="UP000515208">
    <property type="component" value="Unplaced"/>
</dbReference>
<keyword evidence="11" id="KW-1133">Transmembrane helix</keyword>
<keyword evidence="14 20" id="KW-1015">Disulfide bond</keyword>
<keyword evidence="10" id="KW-0735">Signal-anchor</keyword>
<reference evidence="24" key="1">
    <citation type="submission" date="2025-08" db="UniProtKB">
        <authorList>
            <consortium name="RefSeq"/>
        </authorList>
    </citation>
    <scope>IDENTIFICATION</scope>
    <source>
        <tissue evidence="24">Blood</tissue>
    </source>
</reference>
<dbReference type="GO" id="GO:0000139">
    <property type="term" value="C:Golgi membrane"/>
    <property type="evidence" value="ECO:0007669"/>
    <property type="project" value="UniProtKB-SubCell"/>
</dbReference>
<evidence type="ECO:0000256" key="19">
    <source>
        <dbReference type="ARBA" id="ARBA00054349"/>
    </source>
</evidence>
<dbReference type="GO" id="GO:0006493">
    <property type="term" value="P:protein O-linked glycosylation"/>
    <property type="evidence" value="ECO:0007669"/>
    <property type="project" value="TreeGrafter"/>
</dbReference>
<keyword evidence="6 20" id="KW-0808">Transferase</keyword>
<evidence type="ECO:0000256" key="5">
    <source>
        <dbReference type="ARBA" id="ARBA00022676"/>
    </source>
</evidence>
<name>A0A6P3ISJ6_BISBB</name>
<feature type="region of interest" description="Disordered" evidence="21">
    <location>
        <begin position="51"/>
        <end position="77"/>
    </location>
</feature>
<dbReference type="RefSeq" id="XP_010855054.1">
    <property type="nucleotide sequence ID" value="XM_010856752.1"/>
</dbReference>
<dbReference type="EC" id="2.4.1.-" evidence="20"/>
<comment type="catalytic activity">
    <reaction evidence="18">
        <text>L-seryl-[protein] + UDP-N-acetyl-alpha-D-galactosamine = a 3-O-[N-acetyl-alpha-D-galactosaminyl]-L-seryl-[protein] + UDP + H(+)</text>
        <dbReference type="Rhea" id="RHEA:23956"/>
        <dbReference type="Rhea" id="RHEA-COMP:9863"/>
        <dbReference type="Rhea" id="RHEA-COMP:12788"/>
        <dbReference type="ChEBI" id="CHEBI:15378"/>
        <dbReference type="ChEBI" id="CHEBI:29999"/>
        <dbReference type="ChEBI" id="CHEBI:53604"/>
        <dbReference type="ChEBI" id="CHEBI:58223"/>
        <dbReference type="ChEBI" id="CHEBI:67138"/>
        <dbReference type="EC" id="2.4.1.41"/>
    </reaction>
</comment>
<comment type="cofactor">
    <cofactor evidence="1 20">
        <name>Mn(2+)</name>
        <dbReference type="ChEBI" id="CHEBI:29035"/>
    </cofactor>
</comment>
<evidence type="ECO:0000256" key="16">
    <source>
        <dbReference type="ARBA" id="ARBA00023211"/>
    </source>
</evidence>
<dbReference type="InterPro" id="IPR045885">
    <property type="entry name" value="GalNAc-T"/>
</dbReference>
<keyword evidence="8" id="KW-0479">Metal-binding</keyword>
<dbReference type="AlphaFoldDB" id="A0A6P3ISJ6"/>
<gene>
    <name evidence="24" type="primary">GALNT15</name>
</gene>
<dbReference type="InterPro" id="IPR000772">
    <property type="entry name" value="Ricin_B_lectin"/>
</dbReference>
<dbReference type="PANTHER" id="PTHR11675:SF36">
    <property type="entry name" value="POLYPEPTIDE N-ACETYLGALACTOSAMINYLTRANSFERASE 15"/>
    <property type="match status" value="1"/>
</dbReference>
<dbReference type="GO" id="GO:0030246">
    <property type="term" value="F:carbohydrate binding"/>
    <property type="evidence" value="ECO:0007669"/>
    <property type="project" value="UniProtKB-KW"/>
</dbReference>
<keyword evidence="7" id="KW-0812">Transmembrane</keyword>
<comment type="subcellular location">
    <subcellularLocation>
        <location evidence="2 20">Golgi apparatus membrane</location>
        <topology evidence="2 20">Single-pass type II membrane protein</topology>
    </subcellularLocation>
</comment>
<keyword evidence="12 20" id="KW-0333">Golgi apparatus</keyword>
<dbReference type="Pfam" id="PF00535">
    <property type="entry name" value="Glycos_transf_2"/>
    <property type="match status" value="1"/>
</dbReference>
<dbReference type="GeneID" id="105000757"/>
<evidence type="ECO:0000256" key="20">
    <source>
        <dbReference type="RuleBase" id="RU361242"/>
    </source>
</evidence>
<dbReference type="InterPro" id="IPR029044">
    <property type="entry name" value="Nucleotide-diphossugar_trans"/>
</dbReference>
<feature type="region of interest" description="Disordered" evidence="21">
    <location>
        <begin position="413"/>
        <end position="497"/>
    </location>
</feature>
<dbReference type="GO" id="GO:0004653">
    <property type="term" value="F:polypeptide N-acetylgalactosaminyltransferase activity"/>
    <property type="evidence" value="ECO:0007669"/>
    <property type="project" value="UniProtKB-EC"/>
</dbReference>
<sequence>MNTEIGFGTERLLGEAGLGEDGPSEEESGKFSKVVFSSLVSRLEAVSLKQQPPAIAGSHRPPGAKIPAGSGGVEEAPSPAELLTLHPLQKWQLCVGVFFTLLLQLSLHFSHVRLFDLTDWVLRDSLAEFPRSDAAAQQPRWRQLHFSSVFTGPPVTHRKCHVEANSLDSASTHRTTRLASTSDDLWSACRPPPFHLQPTPTVGGTPVASVRTSMPEDGLWGSVPLFAPQQAVSAPPQLSSADRAHRGLLSLGRWQRFRTRLGAILNSKIANTKHEKACRDAIFKDACPPLSLCCSSAPSLPISFEGNLIPPTAWTQNFLAGPLRVLKRPGTLSPLHLLLLSLHQAAQSSSFSRASGTPSSLRAAGRSPQAGYRLDFGDPQEWLLESEEEDQEYGRLPPLVSLREDQLLVAVASPRAGRNRSRGGRGGGYRLIPRPQKQQNPAAPERDWAAEEEDEEDGEASEEGERTALSREEAPSARSPPHSGGSRHPLCLQQPPPADSLPTASVVLCFHDEAWATLLRTVHSILDTAPRAFLKEIVLVDDLSQQGQLKMALSEHVAQLEGVKLLRSNRRLGASGARMLGAARATGDVLVFMDAHCECQPGWLEPLLARIAGDRSRVVSPVLDVIDWKTLQYYPSADQQRGVLDWKLDFHWEPLPEHERRALASPVSPIRSPVVPGGVVAVDRHYFQNTGAYDPLLSLQGGGNLELSLKTWLCGGSVEILPCSRVGHLYQNEDAHSQLEQEAALQNKVRIAETWLDSFKETFYKQSPEALSLSKAEKPDCTERQQLQRRLGCRTFHWFLANVYPELYPLERRPRFSGKLHNTGLGFCADCAGQEAAPGCAMMLAPCRDGEPQQRLEHTGRSTIRYGGPGHLCFDVRREQVILQNCTEGGPAIHQQHWDHQENGMIVQILSGKCMEAVVQENNKDLYLRECDGKASQLWRFDSVSTVDER</sequence>
<proteinExistence type="inferred from homology"/>
<evidence type="ECO:0000313" key="23">
    <source>
        <dbReference type="Proteomes" id="UP000515208"/>
    </source>
</evidence>
<keyword evidence="13" id="KW-0472">Membrane</keyword>
<evidence type="ECO:0000256" key="21">
    <source>
        <dbReference type="SAM" id="MobiDB-lite"/>
    </source>
</evidence>
<keyword evidence="16 20" id="KW-0464">Manganese</keyword>
<evidence type="ECO:0000256" key="1">
    <source>
        <dbReference type="ARBA" id="ARBA00001936"/>
    </source>
</evidence>
<dbReference type="CTD" id="117248"/>
<feature type="region of interest" description="Disordered" evidence="21">
    <location>
        <begin position="1"/>
        <end position="30"/>
    </location>
</feature>
<evidence type="ECO:0000313" key="24">
    <source>
        <dbReference type="RefSeq" id="XP_010855054.1"/>
    </source>
</evidence>
<dbReference type="OrthoDB" id="416652at2759"/>